<evidence type="ECO:0000256" key="2">
    <source>
        <dbReference type="ARBA" id="ARBA00007783"/>
    </source>
</evidence>
<feature type="transmembrane region" description="Helical" evidence="4">
    <location>
        <begin position="163"/>
        <end position="183"/>
    </location>
</feature>
<feature type="transmembrane region" description="Helical" evidence="4">
    <location>
        <begin position="195"/>
        <end position="214"/>
    </location>
</feature>
<feature type="transmembrane region" description="Helical" evidence="4">
    <location>
        <begin position="135"/>
        <end position="157"/>
    </location>
</feature>
<comment type="subcellular location">
    <subcellularLocation>
        <location evidence="1">Cell inner membrane</location>
        <topology evidence="1">Multi-pass membrane protein</topology>
    </subcellularLocation>
</comment>
<comment type="similarity">
    <text evidence="2">Belongs to the ABC-2 integral membrane protein family.</text>
</comment>
<evidence type="ECO:0000256" key="3">
    <source>
        <dbReference type="ARBA" id="ARBA00022448"/>
    </source>
</evidence>
<keyword evidence="4" id="KW-0472">Membrane</keyword>
<dbReference type="EMBL" id="JAUQSZ010000003">
    <property type="protein sequence ID" value="MDO7841836.1"/>
    <property type="molecule type" value="Genomic_DNA"/>
</dbReference>
<feature type="transmembrane region" description="Helical" evidence="4">
    <location>
        <begin position="81"/>
        <end position="100"/>
    </location>
</feature>
<evidence type="ECO:0000313" key="5">
    <source>
        <dbReference type="EMBL" id="MDO7841836.1"/>
    </source>
</evidence>
<evidence type="ECO:0008006" key="7">
    <source>
        <dbReference type="Google" id="ProtNLM"/>
    </source>
</evidence>
<evidence type="ECO:0000256" key="1">
    <source>
        <dbReference type="ARBA" id="ARBA00004429"/>
    </source>
</evidence>
<dbReference type="Proteomes" id="UP001176468">
    <property type="component" value="Unassembled WGS sequence"/>
</dbReference>
<gene>
    <name evidence="5" type="ORF">Q5H94_05825</name>
</gene>
<protein>
    <recommendedName>
        <fullName evidence="7">Transport permease protein</fullName>
    </recommendedName>
</protein>
<evidence type="ECO:0000313" key="6">
    <source>
        <dbReference type="Proteomes" id="UP001176468"/>
    </source>
</evidence>
<keyword evidence="6" id="KW-1185">Reference proteome</keyword>
<feature type="transmembrane region" description="Helical" evidence="4">
    <location>
        <begin position="234"/>
        <end position="262"/>
    </location>
</feature>
<name>A0ABT8ZYJ1_9SPHN</name>
<reference evidence="5" key="1">
    <citation type="submission" date="2023-07" db="EMBL/GenBank/DDBJ databases">
        <authorList>
            <person name="Kim M.K."/>
        </authorList>
    </citation>
    <scope>NUCLEOTIDE SEQUENCE</scope>
    <source>
        <strain evidence="5">CA1-15</strain>
    </source>
</reference>
<accession>A0ABT8ZYJ1</accession>
<proteinExistence type="inferred from homology"/>
<dbReference type="PANTHER" id="PTHR30413">
    <property type="entry name" value="INNER MEMBRANE TRANSPORT PERMEASE"/>
    <property type="match status" value="1"/>
</dbReference>
<organism evidence="5 6">
    <name type="scientific">Sphingomonas immobilis</name>
    <dbReference type="NCBI Taxonomy" id="3063997"/>
    <lineage>
        <taxon>Bacteria</taxon>
        <taxon>Pseudomonadati</taxon>
        <taxon>Pseudomonadota</taxon>
        <taxon>Alphaproteobacteria</taxon>
        <taxon>Sphingomonadales</taxon>
        <taxon>Sphingomonadaceae</taxon>
        <taxon>Sphingomonas</taxon>
    </lineage>
</organism>
<evidence type="ECO:0000256" key="4">
    <source>
        <dbReference type="SAM" id="Phobius"/>
    </source>
</evidence>
<comment type="caution">
    <text evidence="5">The sequence shown here is derived from an EMBL/GenBank/DDBJ whole genome shotgun (WGS) entry which is preliminary data.</text>
</comment>
<feature type="transmembrane region" description="Helical" evidence="4">
    <location>
        <begin position="49"/>
        <end position="69"/>
    </location>
</feature>
<keyword evidence="4" id="KW-1133">Transmembrane helix</keyword>
<dbReference type="PANTHER" id="PTHR30413:SF8">
    <property type="entry name" value="TRANSPORT PERMEASE PROTEIN"/>
    <property type="match status" value="1"/>
</dbReference>
<sequence length="274" mass="29839">MKKQIIYEAGPQLRNGRRFVHEAATDLHQSLSLGFTLFQAGLQTQSRRALLGHLWLFIPAIMAVTAISYVQARGIFHFPDIGMPVAVFVFAGTTLWQLLLETLNAPTRQLIAHRGTVTRLRVPHEAMILAGVYEAFLNAAVRLGSLLILCIFLRVPLGTTTLFAPFAAVPVAMLGLAVGLLFAPITLLYEDGARGLLLVTNLLVFAMPVAYPITASGVQRFNPLIPLLDTPRNLLVRLSVSNGFAATAALAAALLLVAWFIYRLARPHIVARLG</sequence>
<keyword evidence="3" id="KW-0813">Transport</keyword>
<keyword evidence="4" id="KW-0812">Transmembrane</keyword>